<dbReference type="Proteomes" id="UP001250656">
    <property type="component" value="Unassembled WGS sequence"/>
</dbReference>
<keyword evidence="1" id="KW-1133">Transmembrane helix</keyword>
<organism evidence="2 3">
    <name type="scientific">Pricia mediterranea</name>
    <dbReference type="NCBI Taxonomy" id="3076079"/>
    <lineage>
        <taxon>Bacteria</taxon>
        <taxon>Pseudomonadati</taxon>
        <taxon>Bacteroidota</taxon>
        <taxon>Flavobacteriia</taxon>
        <taxon>Flavobacteriales</taxon>
        <taxon>Flavobacteriaceae</taxon>
        <taxon>Pricia</taxon>
    </lineage>
</organism>
<accession>A0ABU3L5F0</accession>
<keyword evidence="1" id="KW-0812">Transmembrane</keyword>
<evidence type="ECO:0000256" key="1">
    <source>
        <dbReference type="SAM" id="Phobius"/>
    </source>
</evidence>
<feature type="transmembrane region" description="Helical" evidence="1">
    <location>
        <begin position="6"/>
        <end position="26"/>
    </location>
</feature>
<keyword evidence="3" id="KW-1185">Reference proteome</keyword>
<dbReference type="RefSeq" id="WP_314014115.1">
    <property type="nucleotide sequence ID" value="NZ_JAVTTP010000001.1"/>
</dbReference>
<evidence type="ECO:0000313" key="2">
    <source>
        <dbReference type="EMBL" id="MDT7828677.1"/>
    </source>
</evidence>
<evidence type="ECO:0000313" key="3">
    <source>
        <dbReference type="Proteomes" id="UP001250656"/>
    </source>
</evidence>
<sequence>MDILQHILVYVVLALAVGYLVKKFLLPRSLFASAKKGSNACGEDDCGCH</sequence>
<comment type="caution">
    <text evidence="2">The sequence shown here is derived from an EMBL/GenBank/DDBJ whole genome shotgun (WGS) entry which is preliminary data.</text>
</comment>
<proteinExistence type="predicted"/>
<reference evidence="2 3" key="1">
    <citation type="submission" date="2023-09" db="EMBL/GenBank/DDBJ databases">
        <title>Novel taxa isolated from Blanes Bay.</title>
        <authorList>
            <person name="Rey-Velasco X."/>
            <person name="Lucena T."/>
        </authorList>
    </citation>
    <scope>NUCLEOTIDE SEQUENCE [LARGE SCALE GENOMIC DNA]</scope>
    <source>
        <strain evidence="2 3">S334</strain>
    </source>
</reference>
<gene>
    <name evidence="2" type="ORF">RQM65_08380</name>
</gene>
<evidence type="ECO:0008006" key="4">
    <source>
        <dbReference type="Google" id="ProtNLM"/>
    </source>
</evidence>
<name>A0ABU3L5F0_9FLAO</name>
<keyword evidence="1" id="KW-0472">Membrane</keyword>
<dbReference type="EMBL" id="JAVTTP010000001">
    <property type="protein sequence ID" value="MDT7828677.1"/>
    <property type="molecule type" value="Genomic_DNA"/>
</dbReference>
<protein>
    <recommendedName>
        <fullName evidence="4">FeoB-associated Cys-rich membrane protein</fullName>
    </recommendedName>
</protein>